<evidence type="ECO:0000313" key="1">
    <source>
        <dbReference type="EMBL" id="KAJ4968551.1"/>
    </source>
</evidence>
<evidence type="ECO:0008006" key="3">
    <source>
        <dbReference type="Google" id="ProtNLM"/>
    </source>
</evidence>
<comment type="caution">
    <text evidence="1">The sequence shown here is derived from an EMBL/GenBank/DDBJ whole genome shotgun (WGS) entry which is preliminary data.</text>
</comment>
<gene>
    <name evidence="1" type="ORF">NE237_015252</name>
</gene>
<dbReference type="OrthoDB" id="194386at2759"/>
<sequence length="409" mass="45247">MDEEFNPSTTACLHLVSAFLAMEPTDCLISLARECGQGSITMGVQSFIWKECINRAASNINRPSDSYIKNFLKKVILDVESHCSDVLDGLYEQYAYYLTSLKDDSLMAANNRVCKSISFLFPDGCLEGTRRPTSKLIVPLQCSLNMLKGDTGCSIWPSSLYLSEFVLSHPKLFSDKSCFEVGSGVGLVGMILAYVKAKKVILSDGDFSSLANMKRNLEMNQLITGTDMSDRTIQDPHLVDCIHLPWESASESRLRDFRPDIVLGADVIYDPLCLPHLIRILSIFLNPVESNPCQGKDAPEDNGLAFGSCLGRAVYGEASNTESQCDIAKKGTVAYIATVIRNLDTFHCFLKLTRENHLSVVDITETQKPLEFLSYMQSYNRSSVRLFSISFSGDQNSSMVAIDDCKSGS</sequence>
<dbReference type="PANTHER" id="PTHR14614">
    <property type="entry name" value="HEPATOCELLULAR CARCINOMA-ASSOCIATED ANTIGEN"/>
    <property type="match status" value="1"/>
</dbReference>
<dbReference type="Gene3D" id="3.40.50.150">
    <property type="entry name" value="Vaccinia Virus protein VP39"/>
    <property type="match status" value="1"/>
</dbReference>
<dbReference type="EMBL" id="JAMYWD010000006">
    <property type="protein sequence ID" value="KAJ4968551.1"/>
    <property type="molecule type" value="Genomic_DNA"/>
</dbReference>
<dbReference type="PANTHER" id="PTHR14614:SF130">
    <property type="entry name" value="PROTEIN-LYSINE N-METHYLTRANSFERASE EEF2KMT"/>
    <property type="match status" value="1"/>
</dbReference>
<dbReference type="InterPro" id="IPR029063">
    <property type="entry name" value="SAM-dependent_MTases_sf"/>
</dbReference>
<name>A0A9Q0KDX8_9MAGN</name>
<evidence type="ECO:0000313" key="2">
    <source>
        <dbReference type="Proteomes" id="UP001141806"/>
    </source>
</evidence>
<dbReference type="InterPro" id="IPR019410">
    <property type="entry name" value="Methyltransf_16"/>
</dbReference>
<reference evidence="1" key="1">
    <citation type="journal article" date="2023" name="Plant J.">
        <title>The genome of the king protea, Protea cynaroides.</title>
        <authorList>
            <person name="Chang J."/>
            <person name="Duong T.A."/>
            <person name="Schoeman C."/>
            <person name="Ma X."/>
            <person name="Roodt D."/>
            <person name="Barker N."/>
            <person name="Li Z."/>
            <person name="Van de Peer Y."/>
            <person name="Mizrachi E."/>
        </authorList>
    </citation>
    <scope>NUCLEOTIDE SEQUENCE</scope>
    <source>
        <tissue evidence="1">Young leaves</tissue>
    </source>
</reference>
<dbReference type="SUPFAM" id="SSF53335">
    <property type="entry name" value="S-adenosyl-L-methionine-dependent methyltransferases"/>
    <property type="match status" value="1"/>
</dbReference>
<dbReference type="AlphaFoldDB" id="A0A9Q0KDX8"/>
<dbReference type="Pfam" id="PF10294">
    <property type="entry name" value="Methyltransf_16"/>
    <property type="match status" value="1"/>
</dbReference>
<organism evidence="1 2">
    <name type="scientific">Protea cynaroides</name>
    <dbReference type="NCBI Taxonomy" id="273540"/>
    <lineage>
        <taxon>Eukaryota</taxon>
        <taxon>Viridiplantae</taxon>
        <taxon>Streptophyta</taxon>
        <taxon>Embryophyta</taxon>
        <taxon>Tracheophyta</taxon>
        <taxon>Spermatophyta</taxon>
        <taxon>Magnoliopsida</taxon>
        <taxon>Proteales</taxon>
        <taxon>Proteaceae</taxon>
        <taxon>Protea</taxon>
    </lineage>
</organism>
<protein>
    <recommendedName>
        <fullName evidence="3">FAM86 N-terminal domain-containing protein</fullName>
    </recommendedName>
</protein>
<keyword evidence="2" id="KW-1185">Reference proteome</keyword>
<accession>A0A9Q0KDX8</accession>
<dbReference type="Proteomes" id="UP001141806">
    <property type="component" value="Unassembled WGS sequence"/>
</dbReference>
<proteinExistence type="predicted"/>